<accession>A0AAV7HJC1</accession>
<sequence>MAVNQLVDPGFLEGSNKSRSFLDSLFGSSPYVRFPDLKSTTFRGIPSLWISEEEILALAAPLNCFS</sequence>
<protein>
    <submittedName>
        <fullName evidence="1">Uncharacterized protein</fullName>
    </submittedName>
</protein>
<reference evidence="1 2" key="1">
    <citation type="journal article" date="2021" name="Hortic Res">
        <title>Chromosome-scale assembly of the Dendrobium chrysotoxum genome enhances the understanding of orchid evolution.</title>
        <authorList>
            <person name="Zhang Y."/>
            <person name="Zhang G.Q."/>
            <person name="Zhang D."/>
            <person name="Liu X.D."/>
            <person name="Xu X.Y."/>
            <person name="Sun W.H."/>
            <person name="Yu X."/>
            <person name="Zhu X."/>
            <person name="Wang Z.W."/>
            <person name="Zhao X."/>
            <person name="Zhong W.Y."/>
            <person name="Chen H."/>
            <person name="Yin W.L."/>
            <person name="Huang T."/>
            <person name="Niu S.C."/>
            <person name="Liu Z.J."/>
        </authorList>
    </citation>
    <scope>NUCLEOTIDE SEQUENCE [LARGE SCALE GENOMIC DNA]</scope>
    <source>
        <strain evidence="1">Lindl</strain>
    </source>
</reference>
<dbReference type="Proteomes" id="UP000775213">
    <property type="component" value="Unassembled WGS sequence"/>
</dbReference>
<evidence type="ECO:0000313" key="2">
    <source>
        <dbReference type="Proteomes" id="UP000775213"/>
    </source>
</evidence>
<name>A0AAV7HJC1_DENCH</name>
<comment type="caution">
    <text evidence="1">The sequence shown here is derived from an EMBL/GenBank/DDBJ whole genome shotgun (WGS) entry which is preliminary data.</text>
</comment>
<organism evidence="1 2">
    <name type="scientific">Dendrobium chrysotoxum</name>
    <name type="common">Orchid</name>
    <dbReference type="NCBI Taxonomy" id="161865"/>
    <lineage>
        <taxon>Eukaryota</taxon>
        <taxon>Viridiplantae</taxon>
        <taxon>Streptophyta</taxon>
        <taxon>Embryophyta</taxon>
        <taxon>Tracheophyta</taxon>
        <taxon>Spermatophyta</taxon>
        <taxon>Magnoliopsida</taxon>
        <taxon>Liliopsida</taxon>
        <taxon>Asparagales</taxon>
        <taxon>Orchidaceae</taxon>
        <taxon>Epidendroideae</taxon>
        <taxon>Malaxideae</taxon>
        <taxon>Dendrobiinae</taxon>
        <taxon>Dendrobium</taxon>
    </lineage>
</organism>
<dbReference type="EMBL" id="JAGFBR010000003">
    <property type="protein sequence ID" value="KAH0469171.1"/>
    <property type="molecule type" value="Genomic_DNA"/>
</dbReference>
<gene>
    <name evidence="1" type="ORF">IEQ34_002403</name>
</gene>
<evidence type="ECO:0000313" key="1">
    <source>
        <dbReference type="EMBL" id="KAH0469171.1"/>
    </source>
</evidence>
<keyword evidence="2" id="KW-1185">Reference proteome</keyword>
<dbReference type="AlphaFoldDB" id="A0AAV7HJC1"/>
<proteinExistence type="predicted"/>